<evidence type="ECO:0000259" key="3">
    <source>
        <dbReference type="PROSITE" id="PS50937"/>
    </source>
</evidence>
<evidence type="ECO:0000256" key="1">
    <source>
        <dbReference type="ARBA" id="ARBA00023125"/>
    </source>
</evidence>
<evidence type="ECO:0000313" key="5">
    <source>
        <dbReference type="Proteomes" id="UP001529340"/>
    </source>
</evidence>
<accession>A0ABT7UEQ5</accession>
<dbReference type="RefSeq" id="WP_289607890.1">
    <property type="nucleotide sequence ID" value="NZ_JAUDCG010000029.1"/>
</dbReference>
<evidence type="ECO:0000256" key="2">
    <source>
        <dbReference type="SAM" id="MobiDB-lite"/>
    </source>
</evidence>
<dbReference type="InterPro" id="IPR047057">
    <property type="entry name" value="MerR_fam"/>
</dbReference>
<organism evidence="4 5">
    <name type="scientific">Amedibacillus dolichus</name>
    <dbReference type="NCBI Taxonomy" id="31971"/>
    <lineage>
        <taxon>Bacteria</taxon>
        <taxon>Bacillati</taxon>
        <taxon>Bacillota</taxon>
        <taxon>Erysipelotrichia</taxon>
        <taxon>Erysipelotrichales</taxon>
        <taxon>Erysipelotrichaceae</taxon>
        <taxon>Amedibacillus</taxon>
    </lineage>
</organism>
<keyword evidence="5" id="KW-1185">Reference proteome</keyword>
<dbReference type="PROSITE" id="PS50937">
    <property type="entry name" value="HTH_MERR_2"/>
    <property type="match status" value="1"/>
</dbReference>
<dbReference type="SMART" id="SM00422">
    <property type="entry name" value="HTH_MERR"/>
    <property type="match status" value="1"/>
</dbReference>
<reference evidence="4 5" key="2">
    <citation type="submission" date="2023-06" db="EMBL/GenBank/DDBJ databases">
        <title>Identification and characterization of horizontal gene transfer across gut microbiota members of farm animals based on homology search.</title>
        <authorList>
            <person name="Schwarzerova J."/>
            <person name="Nykrynova M."/>
            <person name="Jureckova K."/>
            <person name="Cejkova D."/>
            <person name="Rychlik I."/>
        </authorList>
    </citation>
    <scope>NUCLEOTIDE SEQUENCE [LARGE SCALE GENOMIC DNA]</scope>
    <source>
        <strain evidence="4 5">ET39</strain>
    </source>
</reference>
<dbReference type="EMBL" id="JAUDCG010000029">
    <property type="protein sequence ID" value="MDM8157438.1"/>
    <property type="molecule type" value="Genomic_DNA"/>
</dbReference>
<dbReference type="InterPro" id="IPR000551">
    <property type="entry name" value="MerR-type_HTH_dom"/>
</dbReference>
<proteinExistence type="predicted"/>
<sequence length="139" mass="16345">MIKIRDFATLCGCSVHTLRYYDEVGLLKPAIVCQNSGYRYYSEEQVQCYLEIKEFQEIGFSIQEIKDLAGLAHLEIAVRILDKIDEMQEQMDLTSKVLRKYLREKPKEAGQWKRDDRGHGSNDREQMDHTESLRKIDEI</sequence>
<dbReference type="Gene3D" id="1.10.1660.10">
    <property type="match status" value="1"/>
</dbReference>
<reference evidence="5" key="1">
    <citation type="submission" date="2023-06" db="EMBL/GenBank/DDBJ databases">
        <title>Identification and characterization of horizontal gene transfer across gut microbiota members of farm animals based on homology search.</title>
        <authorList>
            <person name="Zeman M."/>
            <person name="Kubasova T."/>
            <person name="Jahodarova E."/>
            <person name="Nykrynova M."/>
            <person name="Rychlik I."/>
        </authorList>
    </citation>
    <scope>NUCLEOTIDE SEQUENCE [LARGE SCALE GENOMIC DNA]</scope>
    <source>
        <strain evidence="5">ET39</strain>
    </source>
</reference>
<dbReference type="Pfam" id="PF13411">
    <property type="entry name" value="MerR_1"/>
    <property type="match status" value="1"/>
</dbReference>
<dbReference type="InterPro" id="IPR009061">
    <property type="entry name" value="DNA-bd_dom_put_sf"/>
</dbReference>
<gene>
    <name evidence="4" type="ORF">QUV96_07295</name>
</gene>
<comment type="caution">
    <text evidence="4">The sequence shown here is derived from an EMBL/GenBank/DDBJ whole genome shotgun (WGS) entry which is preliminary data.</text>
</comment>
<dbReference type="Proteomes" id="UP001529340">
    <property type="component" value="Unassembled WGS sequence"/>
</dbReference>
<dbReference type="SUPFAM" id="SSF46955">
    <property type="entry name" value="Putative DNA-binding domain"/>
    <property type="match status" value="1"/>
</dbReference>
<keyword evidence="1" id="KW-0238">DNA-binding</keyword>
<name>A0ABT7UEQ5_9FIRM</name>
<dbReference type="PANTHER" id="PTHR30204:SF97">
    <property type="entry name" value="MERR FAMILY REGULATORY PROTEIN"/>
    <property type="match status" value="1"/>
</dbReference>
<feature type="domain" description="HTH merR-type" evidence="3">
    <location>
        <begin position="1"/>
        <end position="71"/>
    </location>
</feature>
<dbReference type="PANTHER" id="PTHR30204">
    <property type="entry name" value="REDOX-CYCLING DRUG-SENSING TRANSCRIPTIONAL ACTIVATOR SOXR"/>
    <property type="match status" value="1"/>
</dbReference>
<reference evidence="4 5" key="3">
    <citation type="submission" date="2023-06" db="EMBL/GenBank/DDBJ databases">
        <authorList>
            <person name="Zeman M."/>
            <person name="Kubasova T."/>
            <person name="Jahodarova E."/>
            <person name="Nykrynova M."/>
            <person name="Rychlik I."/>
        </authorList>
    </citation>
    <scope>NUCLEOTIDE SEQUENCE [LARGE SCALE GENOMIC DNA]</scope>
    <source>
        <strain evidence="4 5">ET39</strain>
    </source>
</reference>
<feature type="region of interest" description="Disordered" evidence="2">
    <location>
        <begin position="106"/>
        <end position="139"/>
    </location>
</feature>
<evidence type="ECO:0000313" key="4">
    <source>
        <dbReference type="EMBL" id="MDM8157438.1"/>
    </source>
</evidence>
<protein>
    <submittedName>
        <fullName evidence="4">MerR family transcriptional regulator</fullName>
    </submittedName>
</protein>